<dbReference type="RefSeq" id="WP_119016737.1">
    <property type="nucleotide sequence ID" value="NZ_QXEV01000025.1"/>
</dbReference>
<evidence type="ECO:0000313" key="9">
    <source>
        <dbReference type="EMBL" id="RIA65004.1"/>
    </source>
</evidence>
<dbReference type="Gene3D" id="1.10.3290.10">
    <property type="entry name" value="Fido-like domain"/>
    <property type="match status" value="1"/>
</dbReference>
<dbReference type="EC" id="2.7.7.108" evidence="5"/>
<keyword evidence="2" id="KW-0548">Nucleotidyltransferase</keyword>
<feature type="domain" description="Fido" evidence="8">
    <location>
        <begin position="98"/>
        <end position="247"/>
    </location>
</feature>
<dbReference type="EMBL" id="QXEV01000025">
    <property type="protein sequence ID" value="RIA65004.1"/>
    <property type="molecule type" value="Genomic_DNA"/>
</dbReference>
<dbReference type="GO" id="GO:0051302">
    <property type="term" value="P:regulation of cell division"/>
    <property type="evidence" value="ECO:0007669"/>
    <property type="project" value="TreeGrafter"/>
</dbReference>
<organism evidence="9 10">
    <name type="scientific">Anaeroplasma bactoclasticum</name>
    <dbReference type="NCBI Taxonomy" id="2088"/>
    <lineage>
        <taxon>Bacteria</taxon>
        <taxon>Bacillati</taxon>
        <taxon>Mycoplasmatota</taxon>
        <taxon>Mollicutes</taxon>
        <taxon>Anaeroplasmatales</taxon>
        <taxon>Anaeroplasmataceae</taxon>
        <taxon>Anaeroplasma</taxon>
    </lineage>
</organism>
<evidence type="ECO:0000256" key="7">
    <source>
        <dbReference type="ARBA" id="ARBA00048696"/>
    </source>
</evidence>
<dbReference type="Proteomes" id="UP000266506">
    <property type="component" value="Unassembled WGS sequence"/>
</dbReference>
<evidence type="ECO:0000259" key="8">
    <source>
        <dbReference type="PROSITE" id="PS51459"/>
    </source>
</evidence>
<dbReference type="GO" id="GO:0070733">
    <property type="term" value="F:AMPylase activity"/>
    <property type="evidence" value="ECO:0007669"/>
    <property type="project" value="UniProtKB-EC"/>
</dbReference>
<evidence type="ECO:0000256" key="1">
    <source>
        <dbReference type="ARBA" id="ARBA00022679"/>
    </source>
</evidence>
<evidence type="ECO:0000256" key="5">
    <source>
        <dbReference type="ARBA" id="ARBA00034531"/>
    </source>
</evidence>
<dbReference type="InParanoid" id="A0A397R4A5"/>
<dbReference type="SUPFAM" id="SSF140931">
    <property type="entry name" value="Fic-like"/>
    <property type="match status" value="1"/>
</dbReference>
<accession>A0A397R4A5</accession>
<protein>
    <recommendedName>
        <fullName evidence="5">protein adenylyltransferase</fullName>
        <ecNumber evidence="5">2.7.7.108</ecNumber>
    </recommendedName>
</protein>
<dbReference type="InterPro" id="IPR003812">
    <property type="entry name" value="Fido"/>
</dbReference>
<sequence length="364" mass="42325">MQKDPFKEYLKEKEPTKKEKAYSWYTAIGLQKVDGLDTSKYLNDLAIKNIEGEVSLEDVSGLINSYYEEKNDDTNNNEEADKVSINIAKILSEKAFVFSPIQYLDIHKKLFKNVFPHAGKIRTYNISKKEWVLNGDTVIYGGASMLNETLEYDFSVEKNYDYSNISRDDFIKHIARFISNLWQIHVFAEGNTRTTAVFLIKYLKTFGYDVTNDIFANNAWYFRNSLVRANYSNIEKGISETTLYLELFLRNLLLNENNELKNRYLHIDFNKKVNIDNKKVDIDDKKVDIQTIDISDNIRKKITKLHNELSNKDYFGRTEVMNVLELSPSGASKFISSLLIKNIIIPIDGYGKGKYVFNEEIIYE</sequence>
<comment type="caution">
    <text evidence="9">The sequence shown here is derived from an EMBL/GenBank/DDBJ whole genome shotgun (WGS) entry which is preliminary data.</text>
</comment>
<evidence type="ECO:0000256" key="4">
    <source>
        <dbReference type="ARBA" id="ARBA00022840"/>
    </source>
</evidence>
<proteinExistence type="predicted"/>
<comment type="catalytic activity">
    <reaction evidence="6">
        <text>L-threonyl-[protein] + ATP = 3-O-(5'-adenylyl)-L-threonyl-[protein] + diphosphate</text>
        <dbReference type="Rhea" id="RHEA:54292"/>
        <dbReference type="Rhea" id="RHEA-COMP:11060"/>
        <dbReference type="Rhea" id="RHEA-COMP:13847"/>
        <dbReference type="ChEBI" id="CHEBI:30013"/>
        <dbReference type="ChEBI" id="CHEBI:30616"/>
        <dbReference type="ChEBI" id="CHEBI:33019"/>
        <dbReference type="ChEBI" id="CHEBI:138113"/>
        <dbReference type="EC" id="2.7.7.108"/>
    </reaction>
</comment>
<dbReference type="PANTHER" id="PTHR39560">
    <property type="entry name" value="PROTEIN ADENYLYLTRANSFERASE FIC-RELATED"/>
    <property type="match status" value="1"/>
</dbReference>
<keyword evidence="10" id="KW-1185">Reference proteome</keyword>
<evidence type="ECO:0000256" key="2">
    <source>
        <dbReference type="ARBA" id="ARBA00022695"/>
    </source>
</evidence>
<dbReference type="PROSITE" id="PS51459">
    <property type="entry name" value="FIDO"/>
    <property type="match status" value="1"/>
</dbReference>
<dbReference type="AlphaFoldDB" id="A0A397R4A5"/>
<evidence type="ECO:0000313" key="10">
    <source>
        <dbReference type="Proteomes" id="UP000266506"/>
    </source>
</evidence>
<dbReference type="InterPro" id="IPR033788">
    <property type="entry name" value="VbhA-like"/>
</dbReference>
<evidence type="ECO:0000256" key="3">
    <source>
        <dbReference type="ARBA" id="ARBA00022741"/>
    </source>
</evidence>
<evidence type="ECO:0000256" key="6">
    <source>
        <dbReference type="ARBA" id="ARBA00047939"/>
    </source>
</evidence>
<keyword evidence="1" id="KW-0808">Transferase</keyword>
<dbReference type="Pfam" id="PF02661">
    <property type="entry name" value="Fic"/>
    <property type="match status" value="1"/>
</dbReference>
<comment type="catalytic activity">
    <reaction evidence="7">
        <text>L-tyrosyl-[protein] + ATP = O-(5'-adenylyl)-L-tyrosyl-[protein] + diphosphate</text>
        <dbReference type="Rhea" id="RHEA:54288"/>
        <dbReference type="Rhea" id="RHEA-COMP:10136"/>
        <dbReference type="Rhea" id="RHEA-COMP:13846"/>
        <dbReference type="ChEBI" id="CHEBI:30616"/>
        <dbReference type="ChEBI" id="CHEBI:33019"/>
        <dbReference type="ChEBI" id="CHEBI:46858"/>
        <dbReference type="ChEBI" id="CHEBI:83624"/>
        <dbReference type="EC" id="2.7.7.108"/>
    </reaction>
</comment>
<reference evidence="9 10" key="1">
    <citation type="submission" date="2018-08" db="EMBL/GenBank/DDBJ databases">
        <title>Genomic Encyclopedia of Archaeal and Bacterial Type Strains, Phase II (KMG-II): from individual species to whole genera.</title>
        <authorList>
            <person name="Goeker M."/>
        </authorList>
    </citation>
    <scope>NUCLEOTIDE SEQUENCE [LARGE SCALE GENOMIC DNA]</scope>
    <source>
        <strain evidence="9 10">ATCC 27112</strain>
    </source>
</reference>
<dbReference type="CDD" id="cd11586">
    <property type="entry name" value="VbhA_like"/>
    <property type="match status" value="1"/>
</dbReference>
<keyword evidence="4" id="KW-0067">ATP-binding</keyword>
<dbReference type="GO" id="GO:0005524">
    <property type="term" value="F:ATP binding"/>
    <property type="evidence" value="ECO:0007669"/>
    <property type="project" value="UniProtKB-KW"/>
</dbReference>
<gene>
    <name evidence="9" type="ORF">EI71_01647</name>
</gene>
<dbReference type="PANTHER" id="PTHR39560:SF1">
    <property type="entry name" value="PROTEIN ADENYLYLTRANSFERASE FIC-RELATED"/>
    <property type="match status" value="1"/>
</dbReference>
<dbReference type="InterPro" id="IPR036597">
    <property type="entry name" value="Fido-like_dom_sf"/>
</dbReference>
<dbReference type="OrthoDB" id="9813719at2"/>
<name>A0A397R4A5_9MOLU</name>
<keyword evidence="3" id="KW-0547">Nucleotide-binding</keyword>